<gene>
    <name evidence="4" type="ORF">DW918_00010</name>
</gene>
<dbReference type="SUPFAM" id="SSF53448">
    <property type="entry name" value="Nucleotide-diphospho-sugar transferases"/>
    <property type="match status" value="1"/>
</dbReference>
<dbReference type="EMBL" id="QSFV01000001">
    <property type="protein sequence ID" value="RHA81974.1"/>
    <property type="molecule type" value="Genomic_DNA"/>
</dbReference>
<dbReference type="AlphaFoldDB" id="A0A413TAM8"/>
<dbReference type="GO" id="GO:0016757">
    <property type="term" value="F:glycosyltransferase activity"/>
    <property type="evidence" value="ECO:0007669"/>
    <property type="project" value="UniProtKB-KW"/>
</dbReference>
<dbReference type="InterPro" id="IPR029044">
    <property type="entry name" value="Nucleotide-diphossugar_trans"/>
</dbReference>
<proteinExistence type="predicted"/>
<dbReference type="PANTHER" id="PTHR22916:SF51">
    <property type="entry name" value="GLYCOSYLTRANSFERASE EPSH-RELATED"/>
    <property type="match status" value="1"/>
</dbReference>
<feature type="domain" description="Glycosyltransferase 2-like" evidence="3">
    <location>
        <begin position="28"/>
        <end position="187"/>
    </location>
</feature>
<dbReference type="PANTHER" id="PTHR22916">
    <property type="entry name" value="GLYCOSYLTRANSFERASE"/>
    <property type="match status" value="1"/>
</dbReference>
<keyword evidence="2 4" id="KW-0808">Transferase</keyword>
<keyword evidence="1" id="KW-0328">Glycosyltransferase</keyword>
<name>A0A413TAM8_9FIRM</name>
<evidence type="ECO:0000256" key="1">
    <source>
        <dbReference type="ARBA" id="ARBA00022676"/>
    </source>
</evidence>
<dbReference type="Gene3D" id="3.90.550.10">
    <property type="entry name" value="Spore Coat Polysaccharide Biosynthesis Protein SpsA, Chain A"/>
    <property type="match status" value="1"/>
</dbReference>
<evidence type="ECO:0000313" key="4">
    <source>
        <dbReference type="EMBL" id="RHA81974.1"/>
    </source>
</evidence>
<evidence type="ECO:0000256" key="2">
    <source>
        <dbReference type="ARBA" id="ARBA00022679"/>
    </source>
</evidence>
<protein>
    <submittedName>
        <fullName evidence="4">Glycosyltransferase family 2 protein</fullName>
    </submittedName>
</protein>
<evidence type="ECO:0000259" key="3">
    <source>
        <dbReference type="Pfam" id="PF00535"/>
    </source>
</evidence>
<dbReference type="Proteomes" id="UP000285740">
    <property type="component" value="Unassembled WGS sequence"/>
</dbReference>
<sequence>MFKEKFRSLKWFFNFQLKGIKVKNKLVSVIVPIYNVEKYIRKTVESIISQNYENLEIILVDDGSPDKSPEIIDELGKEDSRIVVIHKKNNGVSSARNVGLEIAKGEYITFVDGDDWIEEDYVSYFVSLLEKENSNVVMNRRNFSQFNEASSNDTYIISAEKAIEWIYLGKIFVAVWNKMYRASWLKENNILFDENIWYGEGMLFNIDCLQYTEKVVIGEKCVYHQTPNPNSAMRKFNLKSNYCGIKSLEIQKEHWEKRNKKIEDAWNYHRRAFNWSIMSGLARSNMEKQYEEVYKKCAKNLRKNLNISLKVDISMKEKLLYICLAINPYLMAKREKRKVKKANA</sequence>
<comment type="caution">
    <text evidence="4">The sequence shown here is derived from an EMBL/GenBank/DDBJ whole genome shotgun (WGS) entry which is preliminary data.</text>
</comment>
<organism evidence="4 5">
    <name type="scientific">Eubacterium ventriosum</name>
    <dbReference type="NCBI Taxonomy" id="39496"/>
    <lineage>
        <taxon>Bacteria</taxon>
        <taxon>Bacillati</taxon>
        <taxon>Bacillota</taxon>
        <taxon>Clostridia</taxon>
        <taxon>Eubacteriales</taxon>
        <taxon>Eubacteriaceae</taxon>
        <taxon>Eubacterium</taxon>
    </lineage>
</organism>
<accession>A0A413TAM8</accession>
<dbReference type="CDD" id="cd00761">
    <property type="entry name" value="Glyco_tranf_GTA_type"/>
    <property type="match status" value="1"/>
</dbReference>
<evidence type="ECO:0000313" key="5">
    <source>
        <dbReference type="Proteomes" id="UP000285740"/>
    </source>
</evidence>
<reference evidence="4 5" key="1">
    <citation type="submission" date="2018-08" db="EMBL/GenBank/DDBJ databases">
        <title>A genome reference for cultivated species of the human gut microbiota.</title>
        <authorList>
            <person name="Zou Y."/>
            <person name="Xue W."/>
            <person name="Luo G."/>
        </authorList>
    </citation>
    <scope>NUCLEOTIDE SEQUENCE [LARGE SCALE GENOMIC DNA]</scope>
    <source>
        <strain evidence="4 5">AM42-30</strain>
    </source>
</reference>
<dbReference type="Pfam" id="PF00535">
    <property type="entry name" value="Glycos_transf_2"/>
    <property type="match status" value="1"/>
</dbReference>
<dbReference type="InterPro" id="IPR001173">
    <property type="entry name" value="Glyco_trans_2-like"/>
</dbReference>